<dbReference type="EMBL" id="VFQX01000043">
    <property type="protein sequence ID" value="KAF0975898.1"/>
    <property type="molecule type" value="Genomic_DNA"/>
</dbReference>
<gene>
    <name evidence="2" type="ORF">FDP41_005225</name>
</gene>
<proteinExistence type="predicted"/>
<dbReference type="GO" id="GO:0000346">
    <property type="term" value="C:transcription export complex"/>
    <property type="evidence" value="ECO:0007669"/>
    <property type="project" value="TreeGrafter"/>
</dbReference>
<keyword evidence="3" id="KW-1185">Reference proteome</keyword>
<dbReference type="OrthoDB" id="10377306at2759"/>
<protein>
    <submittedName>
        <fullName evidence="2">Uncharacterized protein</fullName>
    </submittedName>
</protein>
<name>A0A6A5BP03_NAEFO</name>
<evidence type="ECO:0000313" key="3">
    <source>
        <dbReference type="Proteomes" id="UP000444721"/>
    </source>
</evidence>
<dbReference type="RefSeq" id="XP_044560611.1">
    <property type="nucleotide sequence ID" value="XM_044708727.1"/>
</dbReference>
<dbReference type="InterPro" id="IPR015943">
    <property type="entry name" value="WD40/YVTN_repeat-like_dom_sf"/>
</dbReference>
<dbReference type="PANTHER" id="PTHR44411">
    <property type="entry name" value="THO COMPLEX SUBUNIT 6 HOMOLOG"/>
    <property type="match status" value="1"/>
</dbReference>
<dbReference type="InterPro" id="IPR042626">
    <property type="entry name" value="THOC6"/>
</dbReference>
<accession>A0A6A5BP03</accession>
<comment type="caution">
    <text evidence="2">The sequence shown here is derived from an EMBL/GenBank/DDBJ whole genome shotgun (WGS) entry which is preliminary data.</text>
</comment>
<keyword evidence="1" id="KW-0853">WD repeat</keyword>
<dbReference type="VEuPathDB" id="AmoebaDB:FDP41_005225"/>
<dbReference type="InterPro" id="IPR036322">
    <property type="entry name" value="WD40_repeat_dom_sf"/>
</dbReference>
<dbReference type="AlphaFoldDB" id="A0A6A5BP03"/>
<dbReference type="GeneID" id="68112443"/>
<dbReference type="VEuPathDB" id="AmoebaDB:NfTy_052570"/>
<dbReference type="Proteomes" id="UP000444721">
    <property type="component" value="Unassembled WGS sequence"/>
</dbReference>
<dbReference type="SUPFAM" id="SSF50978">
    <property type="entry name" value="WD40 repeat-like"/>
    <property type="match status" value="1"/>
</dbReference>
<dbReference type="Gene3D" id="2.130.10.10">
    <property type="entry name" value="YVTN repeat-like/Quinoprotein amine dehydrogenase"/>
    <property type="match status" value="1"/>
</dbReference>
<evidence type="ECO:0000313" key="2">
    <source>
        <dbReference type="EMBL" id="KAF0975898.1"/>
    </source>
</evidence>
<dbReference type="GO" id="GO:0000347">
    <property type="term" value="C:THO complex"/>
    <property type="evidence" value="ECO:0007669"/>
    <property type="project" value="TreeGrafter"/>
</dbReference>
<dbReference type="VEuPathDB" id="AmoebaDB:NF0101100"/>
<dbReference type="PANTHER" id="PTHR44411:SF1">
    <property type="entry name" value="THO COMPLEX SUBUNIT 6 HOMOLOG"/>
    <property type="match status" value="1"/>
</dbReference>
<reference evidence="2 3" key="1">
    <citation type="journal article" date="2019" name="Sci. Rep.">
        <title>Nanopore sequencing improves the draft genome of the human pathogenic amoeba Naegleria fowleri.</title>
        <authorList>
            <person name="Liechti N."/>
            <person name="Schurch N."/>
            <person name="Bruggmann R."/>
            <person name="Wittwer M."/>
        </authorList>
    </citation>
    <scope>NUCLEOTIDE SEQUENCE [LARGE SCALE GENOMIC DNA]</scope>
    <source>
        <strain evidence="2 3">ATCC 30894</strain>
    </source>
</reference>
<dbReference type="GO" id="GO:0006406">
    <property type="term" value="P:mRNA export from nucleus"/>
    <property type="evidence" value="ECO:0007669"/>
    <property type="project" value="TreeGrafter"/>
</dbReference>
<sequence length="313" mass="35435">MDEDHHDPMNTILTNTSITTDSHPTSECFIYTASHQSIKVWKFKDLLVKSLNPIFTITPSLYKDSSENSQNGEIINCMKLVDPFMYIGFDNGYIYCIDINTTKLEHVTRVIKTQSGSTSSSNNNNDGQICGISIHSIQQSIGHNQLFVGCADGTIRIFNSSLHSQNTTIIDPFCCVKKKMSVQCCCNNFSLDEPNANWLLVSNTDTNFMSLYSIKFNPTKPARMIMSGKTSDVKITKDCMISLGGAHVYYWNRDGTLQFKLETHFEHLYSILEMEHVNPRLLVVIGVLNDDNYLITLSTTQRNILHKIRIPHC</sequence>
<evidence type="ECO:0000256" key="1">
    <source>
        <dbReference type="ARBA" id="ARBA00022574"/>
    </source>
</evidence>
<organism evidence="2 3">
    <name type="scientific">Naegleria fowleri</name>
    <name type="common">Brain eating amoeba</name>
    <dbReference type="NCBI Taxonomy" id="5763"/>
    <lineage>
        <taxon>Eukaryota</taxon>
        <taxon>Discoba</taxon>
        <taxon>Heterolobosea</taxon>
        <taxon>Tetramitia</taxon>
        <taxon>Eutetramitia</taxon>
        <taxon>Vahlkampfiidae</taxon>
        <taxon>Naegleria</taxon>
    </lineage>
</organism>